<dbReference type="EMBL" id="FOMW01000002">
    <property type="protein sequence ID" value="SFD68261.1"/>
    <property type="molecule type" value="Genomic_DNA"/>
</dbReference>
<dbReference type="InterPro" id="IPR001763">
    <property type="entry name" value="Rhodanese-like_dom"/>
</dbReference>
<accession>A0A1I1UBL8</accession>
<evidence type="ECO:0000313" key="2">
    <source>
        <dbReference type="EMBL" id="SFD68261.1"/>
    </source>
</evidence>
<dbReference type="STRING" id="74348.SAMN04488523_10260"/>
<dbReference type="Pfam" id="PF00581">
    <property type="entry name" value="Rhodanese"/>
    <property type="match status" value="1"/>
</dbReference>
<dbReference type="InterPro" id="IPR018634">
    <property type="entry name" value="ChrB_C"/>
</dbReference>
<gene>
    <name evidence="2" type="ORF">SAMN04488523_10260</name>
</gene>
<protein>
    <recommendedName>
        <fullName evidence="1">Rhodanese domain-containing protein</fullName>
    </recommendedName>
</protein>
<dbReference type="Pfam" id="PF09828">
    <property type="entry name" value="ChrB_C"/>
    <property type="match status" value="1"/>
</dbReference>
<dbReference type="OrthoDB" id="9784302at2"/>
<keyword evidence="3" id="KW-1185">Reference proteome</keyword>
<organism evidence="2 3">
    <name type="scientific">Sulfitobacter brevis</name>
    <dbReference type="NCBI Taxonomy" id="74348"/>
    <lineage>
        <taxon>Bacteria</taxon>
        <taxon>Pseudomonadati</taxon>
        <taxon>Pseudomonadota</taxon>
        <taxon>Alphaproteobacteria</taxon>
        <taxon>Rhodobacterales</taxon>
        <taxon>Roseobacteraceae</taxon>
        <taxon>Sulfitobacter</taxon>
    </lineage>
</organism>
<proteinExistence type="predicted"/>
<dbReference type="InterPro" id="IPR036873">
    <property type="entry name" value="Rhodanese-like_dom_sf"/>
</dbReference>
<dbReference type="SUPFAM" id="SSF52821">
    <property type="entry name" value="Rhodanese/Cell cycle control phosphatase"/>
    <property type="match status" value="1"/>
</dbReference>
<name>A0A1I1UBL8_9RHOB</name>
<sequence>MAAPNEMTVPQLLRLIGTPDAPVIIDISIDPDHAEDPFLIPGSVRYPHTDLAGLKAHLAGRPCVIVCQRGLKLSQGLAARLRADGLRAEYLSGGMYGWRDHAETLRIPAAALPEKVDGATLWVTRHRPKIDRIACPWLIRRFIDPQARFLFVSPAEVSGVAERFGATPFDVEGVTFSHRGAKCTFDALLDDFCLHSDALNRLATVIRAADTNRHEDAPQAAGLLALSVGLSRQYRDDHAQLEAGMALYDALYRWARDGSDEGHDWPADRAI</sequence>
<dbReference type="AlphaFoldDB" id="A0A1I1UBL8"/>
<dbReference type="PROSITE" id="PS50206">
    <property type="entry name" value="RHODANESE_3"/>
    <property type="match status" value="1"/>
</dbReference>
<reference evidence="2 3" key="1">
    <citation type="submission" date="2016-10" db="EMBL/GenBank/DDBJ databases">
        <authorList>
            <person name="de Groot N.N."/>
        </authorList>
    </citation>
    <scope>NUCLEOTIDE SEQUENCE [LARGE SCALE GENOMIC DNA]</scope>
    <source>
        <strain evidence="2 3">DSM 11443</strain>
    </source>
</reference>
<dbReference type="RefSeq" id="WP_093922307.1">
    <property type="nucleotide sequence ID" value="NZ_FOMW01000002.1"/>
</dbReference>
<evidence type="ECO:0000313" key="3">
    <source>
        <dbReference type="Proteomes" id="UP000198977"/>
    </source>
</evidence>
<feature type="domain" description="Rhodanese" evidence="1">
    <location>
        <begin position="18"/>
        <end position="107"/>
    </location>
</feature>
<dbReference type="Gene3D" id="3.40.250.10">
    <property type="entry name" value="Rhodanese-like domain"/>
    <property type="match status" value="1"/>
</dbReference>
<dbReference type="Proteomes" id="UP000198977">
    <property type="component" value="Unassembled WGS sequence"/>
</dbReference>
<evidence type="ECO:0000259" key="1">
    <source>
        <dbReference type="PROSITE" id="PS50206"/>
    </source>
</evidence>